<reference evidence="2 3" key="1">
    <citation type="submission" date="2024-02" db="EMBL/GenBank/DDBJ databases">
        <title>Rhodopirellula caenicola NBRC 110016.</title>
        <authorList>
            <person name="Ichikawa N."/>
            <person name="Katano-Makiyama Y."/>
            <person name="Hidaka K."/>
        </authorList>
    </citation>
    <scope>NUCLEOTIDE SEQUENCE [LARGE SCALE GENOMIC DNA]</scope>
    <source>
        <strain evidence="2 3">NBRC 110016</strain>
    </source>
</reference>
<keyword evidence="1" id="KW-0812">Transmembrane</keyword>
<keyword evidence="1" id="KW-1133">Transmembrane helix</keyword>
<evidence type="ECO:0000313" key="3">
    <source>
        <dbReference type="Proteomes" id="UP001416858"/>
    </source>
</evidence>
<comment type="caution">
    <text evidence="2">The sequence shown here is derived from an EMBL/GenBank/DDBJ whole genome shotgun (WGS) entry which is preliminary data.</text>
</comment>
<keyword evidence="1" id="KW-0472">Membrane</keyword>
<dbReference type="RefSeq" id="WP_345681680.1">
    <property type="nucleotide sequence ID" value="NZ_BAABRO010000001.1"/>
</dbReference>
<keyword evidence="3" id="KW-1185">Reference proteome</keyword>
<protein>
    <submittedName>
        <fullName evidence="2">Uncharacterized protein</fullName>
    </submittedName>
</protein>
<organism evidence="2 3">
    <name type="scientific">Novipirellula caenicola</name>
    <dbReference type="NCBI Taxonomy" id="1536901"/>
    <lineage>
        <taxon>Bacteria</taxon>
        <taxon>Pseudomonadati</taxon>
        <taxon>Planctomycetota</taxon>
        <taxon>Planctomycetia</taxon>
        <taxon>Pirellulales</taxon>
        <taxon>Pirellulaceae</taxon>
        <taxon>Novipirellula</taxon>
    </lineage>
</organism>
<proteinExistence type="predicted"/>
<evidence type="ECO:0000313" key="2">
    <source>
        <dbReference type="EMBL" id="GAA5504618.1"/>
    </source>
</evidence>
<feature type="transmembrane region" description="Helical" evidence="1">
    <location>
        <begin position="82"/>
        <end position="103"/>
    </location>
</feature>
<dbReference type="Proteomes" id="UP001416858">
    <property type="component" value="Unassembled WGS sequence"/>
</dbReference>
<feature type="transmembrane region" description="Helical" evidence="1">
    <location>
        <begin position="45"/>
        <end position="70"/>
    </location>
</feature>
<gene>
    <name evidence="2" type="ORF">Rcae01_00057</name>
</gene>
<name>A0ABP9VKF2_9BACT</name>
<dbReference type="EMBL" id="BAABRO010000001">
    <property type="protein sequence ID" value="GAA5504618.1"/>
    <property type="molecule type" value="Genomic_DNA"/>
</dbReference>
<accession>A0ABP9VKF2</accession>
<sequence>MTQNPYEAAAIVNGTPSMRTWPVPFAVSATITFELTTIASTGNDLAVYLGTPGALLRNVFPAFLFAFLVGRFNGISHTVSSAWIALPGRLLGGCILGATAMPVNHMIVDYLYLIPLPSKFAEVLLVMLVPVVICTMTERAFLRELDHIHTLDGTRSE</sequence>
<evidence type="ECO:0000256" key="1">
    <source>
        <dbReference type="SAM" id="Phobius"/>
    </source>
</evidence>